<reference evidence="2" key="1">
    <citation type="submission" date="2017-07" db="EMBL/GenBank/DDBJ databases">
        <title>Taro Niue Genome Assembly and Annotation.</title>
        <authorList>
            <person name="Atibalentja N."/>
            <person name="Keating K."/>
            <person name="Fields C.J."/>
        </authorList>
    </citation>
    <scope>NUCLEOTIDE SEQUENCE</scope>
    <source>
        <strain evidence="2">Niue_2</strain>
        <tissue evidence="2">Leaf</tissue>
    </source>
</reference>
<dbReference type="PANTHER" id="PTHR47723:SF19">
    <property type="entry name" value="POLYNUCLEOTIDYL TRANSFERASE, RIBONUCLEASE H-LIKE SUPERFAMILY PROTEIN"/>
    <property type="match status" value="1"/>
</dbReference>
<dbReference type="Proteomes" id="UP000652761">
    <property type="component" value="Unassembled WGS sequence"/>
</dbReference>
<dbReference type="AlphaFoldDB" id="A0A843UUX6"/>
<evidence type="ECO:0000313" key="3">
    <source>
        <dbReference type="Proteomes" id="UP000652761"/>
    </source>
</evidence>
<dbReference type="GO" id="GO:0003676">
    <property type="term" value="F:nucleic acid binding"/>
    <property type="evidence" value="ECO:0007669"/>
    <property type="project" value="InterPro"/>
</dbReference>
<proteinExistence type="predicted"/>
<protein>
    <recommendedName>
        <fullName evidence="1">RNase H type-1 domain-containing protein</fullName>
    </recommendedName>
</protein>
<organism evidence="2 3">
    <name type="scientific">Colocasia esculenta</name>
    <name type="common">Wild taro</name>
    <name type="synonym">Arum esculentum</name>
    <dbReference type="NCBI Taxonomy" id="4460"/>
    <lineage>
        <taxon>Eukaryota</taxon>
        <taxon>Viridiplantae</taxon>
        <taxon>Streptophyta</taxon>
        <taxon>Embryophyta</taxon>
        <taxon>Tracheophyta</taxon>
        <taxon>Spermatophyta</taxon>
        <taxon>Magnoliopsida</taxon>
        <taxon>Liliopsida</taxon>
        <taxon>Araceae</taxon>
        <taxon>Aroideae</taxon>
        <taxon>Colocasieae</taxon>
        <taxon>Colocasia</taxon>
    </lineage>
</organism>
<name>A0A843UUX6_COLES</name>
<dbReference type="InterPro" id="IPR036397">
    <property type="entry name" value="RNaseH_sf"/>
</dbReference>
<dbReference type="GO" id="GO:0004523">
    <property type="term" value="F:RNA-DNA hybrid ribonuclease activity"/>
    <property type="evidence" value="ECO:0007669"/>
    <property type="project" value="InterPro"/>
</dbReference>
<evidence type="ECO:0000259" key="1">
    <source>
        <dbReference type="Pfam" id="PF13456"/>
    </source>
</evidence>
<dbReference type="InterPro" id="IPR044730">
    <property type="entry name" value="RNase_H-like_dom_plant"/>
</dbReference>
<dbReference type="Gene3D" id="3.30.420.10">
    <property type="entry name" value="Ribonuclease H-like superfamily/Ribonuclease H"/>
    <property type="match status" value="1"/>
</dbReference>
<dbReference type="PANTHER" id="PTHR47723">
    <property type="entry name" value="OS05G0353850 PROTEIN"/>
    <property type="match status" value="1"/>
</dbReference>
<dbReference type="EMBL" id="NMUH01001202">
    <property type="protein sequence ID" value="MQL90032.1"/>
    <property type="molecule type" value="Genomic_DNA"/>
</dbReference>
<dbReference type="InterPro" id="IPR012337">
    <property type="entry name" value="RNaseH-like_sf"/>
</dbReference>
<accession>A0A843UUX6</accession>
<evidence type="ECO:0000313" key="2">
    <source>
        <dbReference type="EMBL" id="MQL90032.1"/>
    </source>
</evidence>
<dbReference type="OrthoDB" id="1002604at2759"/>
<sequence length="377" mass="41539">MRVAMGSTEIATRSCTGHNRLAGSGRQIATGCMRVATAWSADRDDRSCRNQIATERSVATALVNAAYWAVAFTGYAFPFIFPFQDRRLWQQAAQLIQGNHRIISMDNNSVGHFWFDVWMGDAPLKAYILEDTWRDMPNKVVRWLTPPPRRLKLNVDGAFNMMLDESGGGGILRDHKGNMCCAFAKPYHGLKSSLAAEALALRDELSICCSKGVYEVLVETDSLNLMHIVTRVKAEIIHVPREANKVADCLAGFALSCAHLTTWDSWAHLPTIVKDPYRLDKCQKKSGNYLAIAKAVAICICDVILFPTQDHLLSAGNLSIISCAWEGMPISQAVLGYLYAGLFSTTTGGPFFGSVIALECWMGMHICYKATDGTSVK</sequence>
<keyword evidence="3" id="KW-1185">Reference proteome</keyword>
<feature type="domain" description="RNase H type-1" evidence="1">
    <location>
        <begin position="154"/>
        <end position="232"/>
    </location>
</feature>
<dbReference type="InterPro" id="IPR053151">
    <property type="entry name" value="RNase_H-like"/>
</dbReference>
<dbReference type="CDD" id="cd06222">
    <property type="entry name" value="RNase_H_like"/>
    <property type="match status" value="1"/>
</dbReference>
<comment type="caution">
    <text evidence="2">The sequence shown here is derived from an EMBL/GenBank/DDBJ whole genome shotgun (WGS) entry which is preliminary data.</text>
</comment>
<gene>
    <name evidence="2" type="ORF">Taro_022613</name>
</gene>
<dbReference type="Pfam" id="PF13456">
    <property type="entry name" value="RVT_3"/>
    <property type="match status" value="1"/>
</dbReference>
<dbReference type="SUPFAM" id="SSF53098">
    <property type="entry name" value="Ribonuclease H-like"/>
    <property type="match status" value="1"/>
</dbReference>
<dbReference type="InterPro" id="IPR002156">
    <property type="entry name" value="RNaseH_domain"/>
</dbReference>